<dbReference type="PANTHER" id="PTHR43639:SF1">
    <property type="entry name" value="SHORT-CHAIN DEHYDROGENASE_REDUCTASE FAMILY PROTEIN"/>
    <property type="match status" value="1"/>
</dbReference>
<dbReference type="PANTHER" id="PTHR43639">
    <property type="entry name" value="OXIDOREDUCTASE, SHORT-CHAIN DEHYDROGENASE/REDUCTASE FAMILY (AFU_ORTHOLOGUE AFUA_5G02870)"/>
    <property type="match status" value="1"/>
</dbReference>
<evidence type="ECO:0000256" key="1">
    <source>
        <dbReference type="ARBA" id="ARBA00006484"/>
    </source>
</evidence>
<dbReference type="InterPro" id="IPR036291">
    <property type="entry name" value="NAD(P)-bd_dom_sf"/>
</dbReference>
<dbReference type="InterPro" id="IPR002347">
    <property type="entry name" value="SDR_fam"/>
</dbReference>
<proteinExistence type="inferred from homology"/>
<dbReference type="Pfam" id="PF13561">
    <property type="entry name" value="adh_short_C2"/>
    <property type="match status" value="1"/>
</dbReference>
<evidence type="ECO:0000313" key="4">
    <source>
        <dbReference type="Proteomes" id="UP000295636"/>
    </source>
</evidence>
<accession>A0A4R5KFR8</accession>
<organism evidence="3 4">
    <name type="scientific">Paenibacillus piri</name>
    <dbReference type="NCBI Taxonomy" id="2547395"/>
    <lineage>
        <taxon>Bacteria</taxon>
        <taxon>Bacillati</taxon>
        <taxon>Bacillota</taxon>
        <taxon>Bacilli</taxon>
        <taxon>Bacillales</taxon>
        <taxon>Paenibacillaceae</taxon>
        <taxon>Paenibacillus</taxon>
    </lineage>
</organism>
<dbReference type="OrthoDB" id="9803333at2"/>
<dbReference type="EMBL" id="SMRT01000014">
    <property type="protein sequence ID" value="TDF94163.1"/>
    <property type="molecule type" value="Genomic_DNA"/>
</dbReference>
<protein>
    <submittedName>
        <fullName evidence="3">SDR family oxidoreductase</fullName>
    </submittedName>
</protein>
<gene>
    <name evidence="3" type="ORF">E1757_25065</name>
</gene>
<keyword evidence="4" id="KW-1185">Reference proteome</keyword>
<reference evidence="3 4" key="1">
    <citation type="submission" date="2019-03" db="EMBL/GenBank/DDBJ databases">
        <title>This is whole genome sequence of Paenibacillus sp MS74 strain.</title>
        <authorList>
            <person name="Trinh H.N."/>
        </authorList>
    </citation>
    <scope>NUCLEOTIDE SEQUENCE [LARGE SCALE GENOMIC DNA]</scope>
    <source>
        <strain evidence="3 4">MS74</strain>
    </source>
</reference>
<dbReference type="AlphaFoldDB" id="A0A4R5KFR8"/>
<dbReference type="SUPFAM" id="SSF51735">
    <property type="entry name" value="NAD(P)-binding Rossmann-fold domains"/>
    <property type="match status" value="1"/>
</dbReference>
<dbReference type="PRINTS" id="PR00081">
    <property type="entry name" value="GDHRDH"/>
</dbReference>
<comment type="similarity">
    <text evidence="1">Belongs to the short-chain dehydrogenases/reductases (SDR) family.</text>
</comment>
<dbReference type="RefSeq" id="WP_133233326.1">
    <property type="nucleotide sequence ID" value="NZ_SMRT01000014.1"/>
</dbReference>
<dbReference type="CDD" id="cd05233">
    <property type="entry name" value="SDR_c"/>
    <property type="match status" value="1"/>
</dbReference>
<comment type="caution">
    <text evidence="3">The sequence shown here is derived from an EMBL/GenBank/DDBJ whole genome shotgun (WGS) entry which is preliminary data.</text>
</comment>
<evidence type="ECO:0000313" key="3">
    <source>
        <dbReference type="EMBL" id="TDF94163.1"/>
    </source>
</evidence>
<name>A0A4R5KFR8_9BACL</name>
<evidence type="ECO:0000256" key="2">
    <source>
        <dbReference type="ARBA" id="ARBA00023002"/>
    </source>
</evidence>
<dbReference type="GO" id="GO:0016491">
    <property type="term" value="F:oxidoreductase activity"/>
    <property type="evidence" value="ECO:0007669"/>
    <property type="project" value="UniProtKB-KW"/>
</dbReference>
<dbReference type="Gene3D" id="3.40.50.720">
    <property type="entry name" value="NAD(P)-binding Rossmann-like Domain"/>
    <property type="match status" value="1"/>
</dbReference>
<dbReference type="Proteomes" id="UP000295636">
    <property type="component" value="Unassembled WGS sequence"/>
</dbReference>
<sequence length="262" mass="28596">MSLRNKVVFITDADTATGKTIVKRLADEGAHFVLNSPSGGNALEAEQSYCQSVGSGVMLVNIDLCRSAEVGAILEEAAERIGAVDVLIHNNNLVKPTSVETCDESLFLQVMNYNAKSAFICTQAVGKQMAARRSGKVIYISSIHAEKPTGSSFVYSVSRSSLKMLAREAALELGRYHVNVNTIEVGPVDGDDETFRSDFSTLYHDYQYKVPGTVLGTQDDIADCVLYLSTDASRYVNGTDIRLDGGFVLHYMDHKMNKNPHN</sequence>
<keyword evidence="2" id="KW-0560">Oxidoreductase</keyword>